<protein>
    <submittedName>
        <fullName evidence="7">RNA polymerase sigma-70 factor, ECF subfamily</fullName>
    </submittedName>
</protein>
<dbReference type="NCBIfam" id="TIGR02985">
    <property type="entry name" value="Sig70_bacteroi1"/>
    <property type="match status" value="1"/>
</dbReference>
<dbReference type="RefSeq" id="WP_074240766.1">
    <property type="nucleotide sequence ID" value="NZ_FSRA01000002.1"/>
</dbReference>
<evidence type="ECO:0000259" key="5">
    <source>
        <dbReference type="Pfam" id="PF04542"/>
    </source>
</evidence>
<keyword evidence="3" id="KW-0731">Sigma factor</keyword>
<dbReference type="GO" id="GO:0006352">
    <property type="term" value="P:DNA-templated transcription initiation"/>
    <property type="evidence" value="ECO:0007669"/>
    <property type="project" value="InterPro"/>
</dbReference>
<dbReference type="Pfam" id="PF08281">
    <property type="entry name" value="Sigma70_r4_2"/>
    <property type="match status" value="1"/>
</dbReference>
<dbReference type="Gene3D" id="1.10.1740.10">
    <property type="match status" value="1"/>
</dbReference>
<dbReference type="InterPro" id="IPR013324">
    <property type="entry name" value="RNA_pol_sigma_r3/r4-like"/>
</dbReference>
<dbReference type="STRING" id="536979.SAMN04488055_3537"/>
<evidence type="ECO:0000256" key="4">
    <source>
        <dbReference type="ARBA" id="ARBA00023163"/>
    </source>
</evidence>
<evidence type="ECO:0000313" key="7">
    <source>
        <dbReference type="EMBL" id="SIO38020.1"/>
    </source>
</evidence>
<evidence type="ECO:0000259" key="6">
    <source>
        <dbReference type="Pfam" id="PF08281"/>
    </source>
</evidence>
<dbReference type="InterPro" id="IPR014327">
    <property type="entry name" value="RNA_pol_sigma70_bacteroid"/>
</dbReference>
<dbReference type="InterPro" id="IPR013325">
    <property type="entry name" value="RNA_pol_sigma_r2"/>
</dbReference>
<dbReference type="Gene3D" id="1.10.10.10">
    <property type="entry name" value="Winged helix-like DNA-binding domain superfamily/Winged helix DNA-binding domain"/>
    <property type="match status" value="1"/>
</dbReference>
<dbReference type="InterPro" id="IPR007627">
    <property type="entry name" value="RNA_pol_sigma70_r2"/>
</dbReference>
<keyword evidence="4" id="KW-0804">Transcription</keyword>
<dbReference type="InterPro" id="IPR036388">
    <property type="entry name" value="WH-like_DNA-bd_sf"/>
</dbReference>
<comment type="similarity">
    <text evidence="1">Belongs to the sigma-70 factor family. ECF subfamily.</text>
</comment>
<name>A0A1N6J141_9BACT</name>
<dbReference type="Proteomes" id="UP000185003">
    <property type="component" value="Unassembled WGS sequence"/>
</dbReference>
<dbReference type="InterPro" id="IPR039425">
    <property type="entry name" value="RNA_pol_sigma-70-like"/>
</dbReference>
<keyword evidence="8" id="KW-1185">Reference proteome</keyword>
<sequence>MESPFNEKDLLRYAAEGNSTAFATLFSNYKDKLYHFLLRANGSPEMTEDIIQDVFLKLWKDRTSLINIENFGGYLYRMAQNHVINSLKRMATETHIIHELSQKLENACSDVEEHISLQEANRSLHYALNKLTPKQKLVYTLSRDKGLRHDEIARSLNISPSTVNNHLIEALRIIRRQLRATPDTFTVLVYCLLFLS</sequence>
<dbReference type="InterPro" id="IPR014284">
    <property type="entry name" value="RNA_pol_sigma-70_dom"/>
</dbReference>
<dbReference type="SUPFAM" id="SSF88946">
    <property type="entry name" value="Sigma2 domain of RNA polymerase sigma factors"/>
    <property type="match status" value="1"/>
</dbReference>
<feature type="domain" description="RNA polymerase sigma-70 region 2" evidence="5">
    <location>
        <begin position="25"/>
        <end position="89"/>
    </location>
</feature>
<dbReference type="PANTHER" id="PTHR43133">
    <property type="entry name" value="RNA POLYMERASE ECF-TYPE SIGMA FACTO"/>
    <property type="match status" value="1"/>
</dbReference>
<feature type="domain" description="RNA polymerase sigma factor 70 region 4 type 2" evidence="6">
    <location>
        <begin position="123"/>
        <end position="171"/>
    </location>
</feature>
<evidence type="ECO:0000313" key="8">
    <source>
        <dbReference type="Proteomes" id="UP000185003"/>
    </source>
</evidence>
<dbReference type="SUPFAM" id="SSF88659">
    <property type="entry name" value="Sigma3 and sigma4 domains of RNA polymerase sigma factors"/>
    <property type="match status" value="1"/>
</dbReference>
<dbReference type="PANTHER" id="PTHR43133:SF46">
    <property type="entry name" value="RNA POLYMERASE SIGMA-70 FACTOR ECF SUBFAMILY"/>
    <property type="match status" value="1"/>
</dbReference>
<keyword evidence="2" id="KW-0805">Transcription regulation</keyword>
<evidence type="ECO:0000256" key="2">
    <source>
        <dbReference type="ARBA" id="ARBA00023015"/>
    </source>
</evidence>
<dbReference type="EMBL" id="FSRA01000002">
    <property type="protein sequence ID" value="SIO38020.1"/>
    <property type="molecule type" value="Genomic_DNA"/>
</dbReference>
<evidence type="ECO:0000256" key="1">
    <source>
        <dbReference type="ARBA" id="ARBA00010641"/>
    </source>
</evidence>
<dbReference type="AlphaFoldDB" id="A0A1N6J141"/>
<dbReference type="GO" id="GO:0016987">
    <property type="term" value="F:sigma factor activity"/>
    <property type="evidence" value="ECO:0007669"/>
    <property type="project" value="UniProtKB-KW"/>
</dbReference>
<dbReference type="OrthoDB" id="799938at2"/>
<reference evidence="7 8" key="1">
    <citation type="submission" date="2016-11" db="EMBL/GenBank/DDBJ databases">
        <authorList>
            <person name="Jaros S."/>
            <person name="Januszkiewicz K."/>
            <person name="Wedrychowicz H."/>
        </authorList>
    </citation>
    <scope>NUCLEOTIDE SEQUENCE [LARGE SCALE GENOMIC DNA]</scope>
    <source>
        <strain evidence="7 8">DSM 24787</strain>
    </source>
</reference>
<evidence type="ECO:0000256" key="3">
    <source>
        <dbReference type="ARBA" id="ARBA00023082"/>
    </source>
</evidence>
<dbReference type="Pfam" id="PF04542">
    <property type="entry name" value="Sigma70_r2"/>
    <property type="match status" value="1"/>
</dbReference>
<gene>
    <name evidence="7" type="ORF">SAMN04488055_3537</name>
</gene>
<organism evidence="7 8">
    <name type="scientific">Chitinophaga niabensis</name>
    <dbReference type="NCBI Taxonomy" id="536979"/>
    <lineage>
        <taxon>Bacteria</taxon>
        <taxon>Pseudomonadati</taxon>
        <taxon>Bacteroidota</taxon>
        <taxon>Chitinophagia</taxon>
        <taxon>Chitinophagales</taxon>
        <taxon>Chitinophagaceae</taxon>
        <taxon>Chitinophaga</taxon>
    </lineage>
</organism>
<proteinExistence type="inferred from homology"/>
<dbReference type="InterPro" id="IPR013249">
    <property type="entry name" value="RNA_pol_sigma70_r4_t2"/>
</dbReference>
<dbReference type="NCBIfam" id="TIGR02937">
    <property type="entry name" value="sigma70-ECF"/>
    <property type="match status" value="1"/>
</dbReference>
<accession>A0A1N6J141</accession>
<dbReference type="GO" id="GO:0003677">
    <property type="term" value="F:DNA binding"/>
    <property type="evidence" value="ECO:0007669"/>
    <property type="project" value="InterPro"/>
</dbReference>